<comment type="caution">
    <text evidence="5">The sequence shown here is derived from an EMBL/GenBank/DDBJ whole genome shotgun (WGS) entry which is preliminary data.</text>
</comment>
<accession>A0A420XPI9</accession>
<evidence type="ECO:0000313" key="5">
    <source>
        <dbReference type="EMBL" id="RKS74092.1"/>
    </source>
</evidence>
<dbReference type="InterPro" id="IPR035965">
    <property type="entry name" value="PAS-like_dom_sf"/>
</dbReference>
<feature type="domain" description="EAL" evidence="3">
    <location>
        <begin position="492"/>
        <end position="746"/>
    </location>
</feature>
<dbReference type="CDD" id="cd01948">
    <property type="entry name" value="EAL"/>
    <property type="match status" value="1"/>
</dbReference>
<dbReference type="PROSITE" id="PS50112">
    <property type="entry name" value="PAS"/>
    <property type="match status" value="1"/>
</dbReference>
<dbReference type="InterPro" id="IPR001633">
    <property type="entry name" value="EAL_dom"/>
</dbReference>
<evidence type="ECO:0000259" key="2">
    <source>
        <dbReference type="PROSITE" id="PS50112"/>
    </source>
</evidence>
<dbReference type="CDD" id="cd00130">
    <property type="entry name" value="PAS"/>
    <property type="match status" value="1"/>
</dbReference>
<dbReference type="PROSITE" id="PS50887">
    <property type="entry name" value="GGDEF"/>
    <property type="match status" value="1"/>
</dbReference>
<dbReference type="FunFam" id="3.30.70.270:FF:000001">
    <property type="entry name" value="Diguanylate cyclase domain protein"/>
    <property type="match status" value="1"/>
</dbReference>
<dbReference type="NCBIfam" id="TIGR00229">
    <property type="entry name" value="sensory_box"/>
    <property type="match status" value="1"/>
</dbReference>
<dbReference type="InterPro" id="IPR029016">
    <property type="entry name" value="GAF-like_dom_sf"/>
</dbReference>
<proteinExistence type="predicted"/>
<feature type="region of interest" description="Disordered" evidence="1">
    <location>
        <begin position="243"/>
        <end position="265"/>
    </location>
</feature>
<dbReference type="OrthoDB" id="23692at2"/>
<dbReference type="Pfam" id="PF13185">
    <property type="entry name" value="GAF_2"/>
    <property type="match status" value="1"/>
</dbReference>
<dbReference type="PANTHER" id="PTHR44757:SF2">
    <property type="entry name" value="BIOFILM ARCHITECTURE MAINTENANCE PROTEIN MBAA"/>
    <property type="match status" value="1"/>
</dbReference>
<dbReference type="PROSITE" id="PS50883">
    <property type="entry name" value="EAL"/>
    <property type="match status" value="1"/>
</dbReference>
<dbReference type="Pfam" id="PF13426">
    <property type="entry name" value="PAS_9"/>
    <property type="match status" value="1"/>
</dbReference>
<dbReference type="InParanoid" id="A0A420XPI9"/>
<protein>
    <submittedName>
        <fullName evidence="5">PAS domain S-box-containing protein/diguanylate cyclase (GGDEF)-like protein</fullName>
    </submittedName>
</protein>
<dbReference type="SUPFAM" id="SSF141868">
    <property type="entry name" value="EAL domain-like"/>
    <property type="match status" value="1"/>
</dbReference>
<dbReference type="InterPro" id="IPR052155">
    <property type="entry name" value="Biofilm_reg_signaling"/>
</dbReference>
<dbReference type="SMART" id="SM00065">
    <property type="entry name" value="GAF"/>
    <property type="match status" value="1"/>
</dbReference>
<dbReference type="Gene3D" id="3.30.70.270">
    <property type="match status" value="1"/>
</dbReference>
<dbReference type="PANTHER" id="PTHR44757">
    <property type="entry name" value="DIGUANYLATE CYCLASE DGCP"/>
    <property type="match status" value="1"/>
</dbReference>
<dbReference type="InterPro" id="IPR043128">
    <property type="entry name" value="Rev_trsase/Diguanyl_cyclase"/>
</dbReference>
<dbReference type="AlphaFoldDB" id="A0A420XPI9"/>
<gene>
    <name evidence="5" type="ORF">CLV35_2592</name>
</gene>
<dbReference type="SMART" id="SM00052">
    <property type="entry name" value="EAL"/>
    <property type="match status" value="1"/>
</dbReference>
<dbReference type="SUPFAM" id="SSF55785">
    <property type="entry name" value="PYP-like sensor domain (PAS domain)"/>
    <property type="match status" value="1"/>
</dbReference>
<evidence type="ECO:0000259" key="3">
    <source>
        <dbReference type="PROSITE" id="PS50883"/>
    </source>
</evidence>
<dbReference type="SUPFAM" id="SSF55073">
    <property type="entry name" value="Nucleotide cyclase"/>
    <property type="match status" value="1"/>
</dbReference>
<dbReference type="CDD" id="cd01949">
    <property type="entry name" value="GGDEF"/>
    <property type="match status" value="1"/>
</dbReference>
<dbReference type="SMART" id="SM00267">
    <property type="entry name" value="GGDEF"/>
    <property type="match status" value="1"/>
</dbReference>
<dbReference type="RefSeq" id="WP_121193859.1">
    <property type="nucleotide sequence ID" value="NZ_RBWV01000012.1"/>
</dbReference>
<dbReference type="InterPro" id="IPR029787">
    <property type="entry name" value="Nucleotide_cyclase"/>
</dbReference>
<dbReference type="EMBL" id="RBWV01000012">
    <property type="protein sequence ID" value="RKS74092.1"/>
    <property type="molecule type" value="Genomic_DNA"/>
</dbReference>
<dbReference type="InterPro" id="IPR000160">
    <property type="entry name" value="GGDEF_dom"/>
</dbReference>
<organism evidence="5 6">
    <name type="scientific">Motilibacter peucedani</name>
    <dbReference type="NCBI Taxonomy" id="598650"/>
    <lineage>
        <taxon>Bacteria</taxon>
        <taxon>Bacillati</taxon>
        <taxon>Actinomycetota</taxon>
        <taxon>Actinomycetes</taxon>
        <taxon>Motilibacterales</taxon>
        <taxon>Motilibacteraceae</taxon>
        <taxon>Motilibacter</taxon>
    </lineage>
</organism>
<reference evidence="5 6" key="1">
    <citation type="submission" date="2018-10" db="EMBL/GenBank/DDBJ databases">
        <title>Genomic Encyclopedia of Archaeal and Bacterial Type Strains, Phase II (KMG-II): from individual species to whole genera.</title>
        <authorList>
            <person name="Goeker M."/>
        </authorList>
    </citation>
    <scope>NUCLEOTIDE SEQUENCE [LARGE SCALE GENOMIC DNA]</scope>
    <source>
        <strain evidence="5 6">RP-AC37</strain>
    </source>
</reference>
<dbReference type="NCBIfam" id="TIGR00254">
    <property type="entry name" value="GGDEF"/>
    <property type="match status" value="1"/>
</dbReference>
<evidence type="ECO:0000313" key="6">
    <source>
        <dbReference type="Proteomes" id="UP000281955"/>
    </source>
</evidence>
<dbReference type="Gene3D" id="3.20.20.450">
    <property type="entry name" value="EAL domain"/>
    <property type="match status" value="1"/>
</dbReference>
<dbReference type="Gene3D" id="3.30.450.40">
    <property type="match status" value="1"/>
</dbReference>
<sequence length="755" mass="81237">MPTSATSASSTGTDTPEPELLMLVLQQMVDVALLPLPPDQALVELVTRFRDTLGGDAATLYLVEGGELVAHASVGFRDSKPGLERIAMGAGILGGVAESRQARIIPDLLASRQRQPLAAQDAPLRSLLLAPLVLGGAVTGVVQVSAYEPNRFVVDDLQLMRLVADRVALAVDQFRSREREQRAAEALRESEQRIRAVFESAADGILTVLEDGTIETANPMAERMFGFGPGELVGFELGRLLPSDSDDTPAPVEAATEPEDPALLGRGHDVTARRRDGSTFPAEVSVTTVDVPGRRLSCAMVRDTTERTELARKLTYLSRHDTLTGLGNRALLDDRLSHALARVGRHRSRVGVLLCDLDHFKSVNDSLGHGAGDTLLVTIASRLRDAVRPEDTIVRLGGDEFVILCEDVPDADAVFRLAARIVEGVRQPVTISGTEVFPTVSVGVAVNRESGSDLSAEALIGDADLALYAAKDAGRGRAVLFDERMRERARGRMRLRAELHRALERHEIVVHYQPLVDLRTGAMVAAEALMRWQHPTMGLLAPDDFLPLAQDSDLIIELDEHVARQACTDIGVLGRALGRGLGAWVNYSARTLASPTLCKVTESARSDAGLAPEDLTVEVTENALLEDLATTGRALQELRRQHVRLAIDDFGAGHTALTYLTRLPVSAVKLDRSFTQAIDTSPVDRAVVRSVADLARALGLVTVAEGVETGSQLNLAAASGCHLGQGYLLSRPAEYGSLIDLAHRPAIDLREVALR</sequence>
<evidence type="ECO:0000259" key="4">
    <source>
        <dbReference type="PROSITE" id="PS50887"/>
    </source>
</evidence>
<evidence type="ECO:0000256" key="1">
    <source>
        <dbReference type="SAM" id="MobiDB-lite"/>
    </source>
</evidence>
<dbReference type="SUPFAM" id="SSF55781">
    <property type="entry name" value="GAF domain-like"/>
    <property type="match status" value="1"/>
</dbReference>
<name>A0A420XPI9_9ACTN</name>
<dbReference type="Gene3D" id="3.30.450.20">
    <property type="entry name" value="PAS domain"/>
    <property type="match status" value="1"/>
</dbReference>
<dbReference type="SMART" id="SM00091">
    <property type="entry name" value="PAS"/>
    <property type="match status" value="1"/>
</dbReference>
<feature type="domain" description="GGDEF" evidence="4">
    <location>
        <begin position="348"/>
        <end position="483"/>
    </location>
</feature>
<dbReference type="InterPro" id="IPR035919">
    <property type="entry name" value="EAL_sf"/>
</dbReference>
<feature type="domain" description="PAS" evidence="2">
    <location>
        <begin position="190"/>
        <end position="259"/>
    </location>
</feature>
<dbReference type="Pfam" id="PF00563">
    <property type="entry name" value="EAL"/>
    <property type="match status" value="1"/>
</dbReference>
<dbReference type="Proteomes" id="UP000281955">
    <property type="component" value="Unassembled WGS sequence"/>
</dbReference>
<dbReference type="InterPro" id="IPR000014">
    <property type="entry name" value="PAS"/>
</dbReference>
<dbReference type="Pfam" id="PF00990">
    <property type="entry name" value="GGDEF"/>
    <property type="match status" value="1"/>
</dbReference>
<keyword evidence="6" id="KW-1185">Reference proteome</keyword>
<dbReference type="InterPro" id="IPR003018">
    <property type="entry name" value="GAF"/>
</dbReference>